<dbReference type="InterPro" id="IPR014858">
    <property type="entry name" value="BrxB"/>
</dbReference>
<proteinExistence type="predicted"/>
<dbReference type="AlphaFoldDB" id="A0A1H9RM12"/>
<protein>
    <recommendedName>
        <fullName evidence="3">DUF1788 domain-containing protein</fullName>
    </recommendedName>
</protein>
<dbReference type="STRING" id="142588.SAMN04488559_104159"/>
<sequence>MKSITEKMEYLQEKILEPKFSENQGLGNEVGFYIFDYAPEEELKVREQIFFIKDYVEKQSDLLKVQIFDLYDIMIQFFELRGYLEKNFEIEKRWGTEVLFQRMRKALKIATAQDVFVQYIRENLDEEAIIFIVGIGKVFPILRSHILLNNLQIVVEKSPLILFYPGTYDNNYLRLFNEFQDDHYYRAFRMIES</sequence>
<dbReference type="RefSeq" id="WP_092651005.1">
    <property type="nucleotide sequence ID" value="NZ_FOHA01000004.1"/>
</dbReference>
<gene>
    <name evidence="1" type="ORF">SAMN04488559_104159</name>
</gene>
<keyword evidence="2" id="KW-1185">Reference proteome</keyword>
<evidence type="ECO:0000313" key="1">
    <source>
        <dbReference type="EMBL" id="SER73820.1"/>
    </source>
</evidence>
<dbReference type="Proteomes" id="UP000198948">
    <property type="component" value="Unassembled WGS sequence"/>
</dbReference>
<dbReference type="EMBL" id="FOHA01000004">
    <property type="protein sequence ID" value="SER73820.1"/>
    <property type="molecule type" value="Genomic_DNA"/>
</dbReference>
<accession>A0A1H9RM12</accession>
<dbReference type="OrthoDB" id="1093513at2"/>
<evidence type="ECO:0008006" key="3">
    <source>
        <dbReference type="Google" id="ProtNLM"/>
    </source>
</evidence>
<evidence type="ECO:0000313" key="2">
    <source>
        <dbReference type="Proteomes" id="UP000198948"/>
    </source>
</evidence>
<reference evidence="1 2" key="1">
    <citation type="submission" date="2016-10" db="EMBL/GenBank/DDBJ databases">
        <authorList>
            <person name="de Groot N.N."/>
        </authorList>
    </citation>
    <scope>NUCLEOTIDE SEQUENCE [LARGE SCALE GENOMIC DNA]</scope>
    <source>
        <strain evidence="1 2">DSM 13760</strain>
    </source>
</reference>
<organism evidence="1 2">
    <name type="scientific">Isobaculum melis</name>
    <dbReference type="NCBI Taxonomy" id="142588"/>
    <lineage>
        <taxon>Bacteria</taxon>
        <taxon>Bacillati</taxon>
        <taxon>Bacillota</taxon>
        <taxon>Bacilli</taxon>
        <taxon>Lactobacillales</taxon>
        <taxon>Carnobacteriaceae</taxon>
        <taxon>Isobaculum</taxon>
    </lineage>
</organism>
<dbReference type="Pfam" id="PF08747">
    <property type="entry name" value="BrxB"/>
    <property type="match status" value="1"/>
</dbReference>
<name>A0A1H9RM12_9LACT</name>